<dbReference type="UCSC" id="T14G12.6">
    <property type="organism name" value="c. elegans"/>
</dbReference>
<keyword evidence="1" id="KW-0732">Signal</keyword>
<dbReference type="CTD" id="188511"/>
<dbReference type="InterPro" id="IPR003326">
    <property type="entry name" value="TRA-1_regulated"/>
</dbReference>
<dbReference type="AGR" id="WB:WBGene00020515"/>
<dbReference type="RefSeq" id="NP_508647.2">
    <property type="nucleotide sequence ID" value="NM_076246.2"/>
</dbReference>
<feature type="signal peptide" evidence="1">
    <location>
        <begin position="1"/>
        <end position="19"/>
    </location>
</feature>
<dbReference type="EMBL" id="BX284606">
    <property type="protein sequence ID" value="CCD62372.2"/>
    <property type="molecule type" value="Genomic_DNA"/>
</dbReference>
<dbReference type="FunCoup" id="Q22512">
    <property type="interactions" value="179"/>
</dbReference>
<sequence length="181" mass="19190">MNTLTLFLTIPCFMAVTECCMRMVPPDDVYIPSTLAPGESTMAPVTVHTTIAAEETTQEMLTTPAMESSTVTEKYCAVSAAKCPDLASVVSANVVMTTDSDGCIELTCEIGDFPIAVAAFADSEIPPPTAAADELGILPPNSPEQIVLGLNAYYGLVCDNDKLRATEYPEVVINKISATKM</sequence>
<evidence type="ECO:0000313" key="4">
    <source>
        <dbReference type="WormBase" id="T14G12.6"/>
    </source>
</evidence>
<name>Q22512_CAEEL</name>
<dbReference type="WormBase" id="T14G12.6">
    <property type="protein sequence ID" value="CE48329"/>
    <property type="gene ID" value="WBGene00020515"/>
</dbReference>
<organism evidence="2 3">
    <name type="scientific">Caenorhabditis elegans</name>
    <dbReference type="NCBI Taxonomy" id="6239"/>
    <lineage>
        <taxon>Eukaryota</taxon>
        <taxon>Metazoa</taxon>
        <taxon>Ecdysozoa</taxon>
        <taxon>Nematoda</taxon>
        <taxon>Chromadorea</taxon>
        <taxon>Rhabditida</taxon>
        <taxon>Rhabditina</taxon>
        <taxon>Rhabditomorpha</taxon>
        <taxon>Rhabditoidea</taxon>
        <taxon>Rhabditidae</taxon>
        <taxon>Peloderinae</taxon>
        <taxon>Caenorhabditis</taxon>
    </lineage>
</organism>
<dbReference type="GeneID" id="188511"/>
<dbReference type="Proteomes" id="UP000001940">
    <property type="component" value="Chromosome X"/>
</dbReference>
<dbReference type="PIR" id="T16882">
    <property type="entry name" value="T16882"/>
</dbReference>
<dbReference type="Pfam" id="PF02343">
    <property type="entry name" value="TRA-1_regulated"/>
    <property type="match status" value="1"/>
</dbReference>
<keyword evidence="3" id="KW-1185">Reference proteome</keyword>
<reference evidence="2 3" key="1">
    <citation type="journal article" date="1998" name="Science">
        <title>Genome sequence of the nematode C. elegans: a platform for investigating biology.</title>
        <authorList>
            <consortium name="The C. elegans sequencing consortium"/>
            <person name="Sulson J.E."/>
            <person name="Waterston R."/>
        </authorList>
    </citation>
    <scope>NUCLEOTIDE SEQUENCE [LARGE SCALE GENOMIC DNA]</scope>
    <source>
        <strain evidence="2 3">Bristol N2</strain>
    </source>
</reference>
<gene>
    <name evidence="2" type="ORF">CELE_T14G12.6</name>
    <name evidence="2 4" type="ORF">T14G12.6</name>
</gene>
<protein>
    <submittedName>
        <fullName evidence="2">DUF281 domain-containing protein</fullName>
    </submittedName>
</protein>
<evidence type="ECO:0000256" key="1">
    <source>
        <dbReference type="SAM" id="SignalP"/>
    </source>
</evidence>
<dbReference type="InParanoid" id="Q22512"/>
<dbReference type="AlphaFoldDB" id="Q22512"/>
<evidence type="ECO:0000313" key="3">
    <source>
        <dbReference type="Proteomes" id="UP000001940"/>
    </source>
</evidence>
<evidence type="ECO:0000313" key="2">
    <source>
        <dbReference type="EMBL" id="CCD62372.2"/>
    </source>
</evidence>
<accession>Q22512</accession>
<proteinExistence type="predicted"/>
<dbReference type="KEGG" id="cel:CELE_T14G12.6"/>
<dbReference type="PaxDb" id="6239-T14G12.6"/>
<feature type="chain" id="PRO_5004200893" evidence="1">
    <location>
        <begin position="20"/>
        <end position="181"/>
    </location>
</feature>
<dbReference type="HOGENOM" id="CLU_105165_0_0_1"/>